<dbReference type="PROSITE" id="PS00893">
    <property type="entry name" value="NUDIX_BOX"/>
    <property type="match status" value="1"/>
</dbReference>
<dbReference type="Gene3D" id="3.90.79.10">
    <property type="entry name" value="Nucleoside Triphosphate Pyrophosphohydrolase"/>
    <property type="match status" value="1"/>
</dbReference>
<keyword evidence="4" id="KW-1185">Reference proteome</keyword>
<comment type="caution">
    <text evidence="3">The sequence shown here is derived from an EMBL/GenBank/DDBJ whole genome shotgun (WGS) entry which is preliminary data.</text>
</comment>
<sequence>MPETIDDLSAVQIPATRRPARSPAVVAQFPCEHLVIGCGVAIFHVASARVVLCYHSRDHYWFLPKGRRDVGEETTRAAEREGFEESGYRNRVLPLPLPHRQPSPAHAASPALSPFVVEPLWTQLLPVSQRTQYLLFWYAAETLPPDVEAGMPASASPYAAPPPFPQEGLSLRERVAGEPKGHEPRRWEGTGVDAEEALYESALVPVEEAVRRLGVGSTSGDVVRRGWEGVLRRLEVEKVMEE</sequence>
<evidence type="ECO:0000313" key="4">
    <source>
        <dbReference type="Proteomes" id="UP000572817"/>
    </source>
</evidence>
<dbReference type="PROSITE" id="PS51462">
    <property type="entry name" value="NUDIX"/>
    <property type="match status" value="1"/>
</dbReference>
<dbReference type="SUPFAM" id="SSF55811">
    <property type="entry name" value="Nudix"/>
    <property type="match status" value="1"/>
</dbReference>
<accession>A0A8H4N6U6</accession>
<reference evidence="3" key="1">
    <citation type="submission" date="2020-04" db="EMBL/GenBank/DDBJ databases">
        <title>Genome Assembly and Annotation of Botryosphaeria dothidea sdau 11-99, a Latent Pathogen of Apple Fruit Ring Rot in China.</title>
        <authorList>
            <person name="Yu C."/>
            <person name="Diao Y."/>
            <person name="Lu Q."/>
            <person name="Zhao J."/>
            <person name="Cui S."/>
            <person name="Peng C."/>
            <person name="He B."/>
            <person name="Liu H."/>
        </authorList>
    </citation>
    <scope>NUCLEOTIDE SEQUENCE [LARGE SCALE GENOMIC DNA]</scope>
    <source>
        <strain evidence="3">Sdau11-99</strain>
    </source>
</reference>
<dbReference type="EMBL" id="WWBZ02000022">
    <property type="protein sequence ID" value="KAF4308066.1"/>
    <property type="molecule type" value="Genomic_DNA"/>
</dbReference>
<dbReference type="InterPro" id="IPR000086">
    <property type="entry name" value="NUDIX_hydrolase_dom"/>
</dbReference>
<dbReference type="AlphaFoldDB" id="A0A8H4N6U6"/>
<dbReference type="OrthoDB" id="10259236at2759"/>
<evidence type="ECO:0000313" key="3">
    <source>
        <dbReference type="EMBL" id="KAF4308066.1"/>
    </source>
</evidence>
<dbReference type="InterPro" id="IPR020084">
    <property type="entry name" value="NUDIX_hydrolase_CS"/>
</dbReference>
<dbReference type="GO" id="GO:0016787">
    <property type="term" value="F:hydrolase activity"/>
    <property type="evidence" value="ECO:0007669"/>
    <property type="project" value="UniProtKB-KW"/>
</dbReference>
<dbReference type="InterPro" id="IPR015797">
    <property type="entry name" value="NUDIX_hydrolase-like_dom_sf"/>
</dbReference>
<evidence type="ECO:0000256" key="1">
    <source>
        <dbReference type="ARBA" id="ARBA00022801"/>
    </source>
</evidence>
<evidence type="ECO:0000259" key="2">
    <source>
        <dbReference type="PROSITE" id="PS51462"/>
    </source>
</evidence>
<name>A0A8H4N6U6_9PEZI</name>
<proteinExistence type="predicted"/>
<dbReference type="Pfam" id="PF00293">
    <property type="entry name" value="NUDIX"/>
    <property type="match status" value="1"/>
</dbReference>
<keyword evidence="1 3" id="KW-0378">Hydrolase</keyword>
<protein>
    <submittedName>
        <fullName evidence="3">NUDIX hydrolase</fullName>
    </submittedName>
</protein>
<organism evidence="3 4">
    <name type="scientific">Botryosphaeria dothidea</name>
    <dbReference type="NCBI Taxonomy" id="55169"/>
    <lineage>
        <taxon>Eukaryota</taxon>
        <taxon>Fungi</taxon>
        <taxon>Dikarya</taxon>
        <taxon>Ascomycota</taxon>
        <taxon>Pezizomycotina</taxon>
        <taxon>Dothideomycetes</taxon>
        <taxon>Dothideomycetes incertae sedis</taxon>
        <taxon>Botryosphaeriales</taxon>
        <taxon>Botryosphaeriaceae</taxon>
        <taxon>Botryosphaeria</taxon>
    </lineage>
</organism>
<feature type="domain" description="Nudix hydrolase" evidence="2">
    <location>
        <begin position="33"/>
        <end position="165"/>
    </location>
</feature>
<dbReference type="Proteomes" id="UP000572817">
    <property type="component" value="Unassembled WGS sequence"/>
</dbReference>
<gene>
    <name evidence="3" type="ORF">GTA08_BOTSDO03560</name>
</gene>